<feature type="compositionally biased region" description="Low complexity" evidence="1">
    <location>
        <begin position="268"/>
        <end position="278"/>
    </location>
</feature>
<dbReference type="AlphaFoldDB" id="A0A9Q0KDH9"/>
<feature type="region of interest" description="Disordered" evidence="1">
    <location>
        <begin position="299"/>
        <end position="322"/>
    </location>
</feature>
<evidence type="ECO:0000256" key="1">
    <source>
        <dbReference type="SAM" id="MobiDB-lite"/>
    </source>
</evidence>
<keyword evidence="3" id="KW-1185">Reference proteome</keyword>
<reference evidence="2" key="1">
    <citation type="journal article" date="2023" name="Plant J.">
        <title>The genome of the king protea, Protea cynaroides.</title>
        <authorList>
            <person name="Chang J."/>
            <person name="Duong T.A."/>
            <person name="Schoeman C."/>
            <person name="Ma X."/>
            <person name="Roodt D."/>
            <person name="Barker N."/>
            <person name="Li Z."/>
            <person name="Van de Peer Y."/>
            <person name="Mizrachi E."/>
        </authorList>
    </citation>
    <scope>NUCLEOTIDE SEQUENCE</scope>
    <source>
        <tissue evidence="2">Young leaves</tissue>
    </source>
</reference>
<proteinExistence type="predicted"/>
<protein>
    <submittedName>
        <fullName evidence="2">Uncharacterized protein</fullName>
    </submittedName>
</protein>
<feature type="region of interest" description="Disordered" evidence="1">
    <location>
        <begin position="189"/>
        <end position="279"/>
    </location>
</feature>
<evidence type="ECO:0000313" key="2">
    <source>
        <dbReference type="EMBL" id="KAJ4968379.1"/>
    </source>
</evidence>
<name>A0A9Q0KDH9_9MAGN</name>
<sequence>MIENDMGILYHQSVTYDWRPPHCLSCGVFGHIHDSCKKTPGDADTPEAFRHNLHGCSEPPPSAVPASCPEVIVSQRDDVSENIHGDGGEVSGFQKDNEWVPVRVKKKRSRLRECLNLDRPLTRLPPPGRQSASSVPPEIVSFPHSPIQVQTPFSNPPLTIPFPKEIPYSKTPPCSPKATCTPNPFRKLSKPVSLASPAPTASYTSSEHPSLSFGLSSHPKKQQSHPLSKPISLAQKASAPAPPDSYTSLDALPSSVGHTPHPKKHQSIRSASPPSSESLADTNQLLEICALNLPPNHNSTSSLPGLEPSLRPGPPSSPPRGSTLIPAPMPFLFANSAPGVPPHSSIDDYFCSHGKPSTPLTLNRNLNRKVSMLEDCHCNLDSSQSDEEDAVQLMTQSERNLKSIWDEKMGDDLDLPHNLPY</sequence>
<comment type="caution">
    <text evidence="2">The sequence shown here is derived from an EMBL/GenBank/DDBJ whole genome shotgun (WGS) entry which is preliminary data.</text>
</comment>
<feature type="compositionally biased region" description="Low complexity" evidence="1">
    <location>
        <begin position="301"/>
        <end position="310"/>
    </location>
</feature>
<organism evidence="2 3">
    <name type="scientific">Protea cynaroides</name>
    <dbReference type="NCBI Taxonomy" id="273540"/>
    <lineage>
        <taxon>Eukaryota</taxon>
        <taxon>Viridiplantae</taxon>
        <taxon>Streptophyta</taxon>
        <taxon>Embryophyta</taxon>
        <taxon>Tracheophyta</taxon>
        <taxon>Spermatophyta</taxon>
        <taxon>Magnoliopsida</taxon>
        <taxon>Proteales</taxon>
        <taxon>Proteaceae</taxon>
        <taxon>Protea</taxon>
    </lineage>
</organism>
<evidence type="ECO:0000313" key="3">
    <source>
        <dbReference type="Proteomes" id="UP001141806"/>
    </source>
</evidence>
<feature type="region of interest" description="Disordered" evidence="1">
    <location>
        <begin position="119"/>
        <end position="160"/>
    </location>
</feature>
<dbReference type="Proteomes" id="UP001141806">
    <property type="component" value="Unassembled WGS sequence"/>
</dbReference>
<dbReference type="EMBL" id="JAMYWD010000006">
    <property type="protein sequence ID" value="KAJ4968379.1"/>
    <property type="molecule type" value="Genomic_DNA"/>
</dbReference>
<feature type="compositionally biased region" description="Low complexity" evidence="1">
    <location>
        <begin position="193"/>
        <end position="206"/>
    </location>
</feature>
<gene>
    <name evidence="2" type="ORF">NE237_015080</name>
</gene>
<accession>A0A9Q0KDH9</accession>